<evidence type="ECO:0000313" key="2">
    <source>
        <dbReference type="EMBL" id="RAK02086.1"/>
    </source>
</evidence>
<proteinExistence type="predicted"/>
<dbReference type="InterPro" id="IPR034660">
    <property type="entry name" value="DinB/YfiT-like"/>
</dbReference>
<dbReference type="OrthoDB" id="9793216at2"/>
<dbReference type="Gene3D" id="1.20.120.450">
    <property type="entry name" value="dinb family like domain"/>
    <property type="match status" value="1"/>
</dbReference>
<name>A0A327XCU0_LARAB</name>
<dbReference type="SUPFAM" id="SSF109854">
    <property type="entry name" value="DinB/YfiT-like putative metalloenzymes"/>
    <property type="match status" value="1"/>
</dbReference>
<organism evidence="2 3">
    <name type="scientific">Larkinella arboricola</name>
    <dbReference type="NCBI Taxonomy" id="643671"/>
    <lineage>
        <taxon>Bacteria</taxon>
        <taxon>Pseudomonadati</taxon>
        <taxon>Bacteroidota</taxon>
        <taxon>Cytophagia</taxon>
        <taxon>Cytophagales</taxon>
        <taxon>Spirosomataceae</taxon>
        <taxon>Larkinella</taxon>
    </lineage>
</organism>
<evidence type="ECO:0000313" key="3">
    <source>
        <dbReference type="Proteomes" id="UP000248790"/>
    </source>
</evidence>
<dbReference type="EMBL" id="QLMC01000001">
    <property type="protein sequence ID" value="RAK02086.1"/>
    <property type="molecule type" value="Genomic_DNA"/>
</dbReference>
<dbReference type="Pfam" id="PF12867">
    <property type="entry name" value="DinB_2"/>
    <property type="match status" value="1"/>
</dbReference>
<comment type="caution">
    <text evidence="2">The sequence shown here is derived from an EMBL/GenBank/DDBJ whole genome shotgun (WGS) entry which is preliminary data.</text>
</comment>
<dbReference type="Proteomes" id="UP000248790">
    <property type="component" value="Unassembled WGS sequence"/>
</dbReference>
<gene>
    <name evidence="2" type="ORF">LX87_00200</name>
</gene>
<keyword evidence="3" id="KW-1185">Reference proteome</keyword>
<accession>A0A327XCU0</accession>
<evidence type="ECO:0000259" key="1">
    <source>
        <dbReference type="Pfam" id="PF12867"/>
    </source>
</evidence>
<sequence length="177" mass="20116">MRKTAINPMPEFFDRYINLVDDVPLAEALAQSTELLEPVLPQLEALGDTVYAPGKWTVRDILQHCIDTERILAYRALRFARNDQTVLPGFDEELFARNTTAADRSLPDLLDEFSLVRATTVRLFKGFTDEMLRRNGTCFGRQISVLALGFVIAGHPIHHLNVLRERYFPLISLKSVS</sequence>
<dbReference type="AlphaFoldDB" id="A0A327XCU0"/>
<protein>
    <submittedName>
        <fullName evidence="2">DinB family protein</fullName>
    </submittedName>
</protein>
<reference evidence="2 3" key="1">
    <citation type="submission" date="2018-06" db="EMBL/GenBank/DDBJ databases">
        <title>Genomic Encyclopedia of Archaeal and Bacterial Type Strains, Phase II (KMG-II): from individual species to whole genera.</title>
        <authorList>
            <person name="Goeker M."/>
        </authorList>
    </citation>
    <scope>NUCLEOTIDE SEQUENCE [LARGE SCALE GENOMIC DNA]</scope>
    <source>
        <strain evidence="2 3">DSM 21851</strain>
    </source>
</reference>
<feature type="domain" description="DinB-like" evidence="1">
    <location>
        <begin position="44"/>
        <end position="162"/>
    </location>
</feature>
<dbReference type="InterPro" id="IPR024775">
    <property type="entry name" value="DinB-like"/>
</dbReference>